<keyword evidence="3" id="KW-0808">Transferase</keyword>
<keyword evidence="7" id="KW-0520">NAD</keyword>
<evidence type="ECO:0000256" key="1">
    <source>
        <dbReference type="ARBA" id="ARBA00004790"/>
    </source>
</evidence>
<dbReference type="InterPro" id="IPR004821">
    <property type="entry name" value="Cyt_trans-like"/>
</dbReference>
<dbReference type="PANTHER" id="PTHR39321">
    <property type="entry name" value="NICOTINATE-NUCLEOTIDE ADENYLYLTRANSFERASE-RELATED"/>
    <property type="match status" value="1"/>
</dbReference>
<dbReference type="UniPathway" id="UPA00253"/>
<evidence type="ECO:0000313" key="9">
    <source>
        <dbReference type="EMBL" id="CAB4924310.1"/>
    </source>
</evidence>
<evidence type="ECO:0000256" key="5">
    <source>
        <dbReference type="ARBA" id="ARBA00022741"/>
    </source>
</evidence>
<protein>
    <submittedName>
        <fullName evidence="9">Unannotated protein</fullName>
    </submittedName>
</protein>
<keyword evidence="4" id="KW-0548">Nucleotidyltransferase</keyword>
<keyword evidence="6" id="KW-0067">ATP-binding</keyword>
<dbReference type="NCBIfam" id="TIGR00482">
    <property type="entry name" value="nicotinate (nicotinamide) nucleotide adenylyltransferase"/>
    <property type="match status" value="1"/>
</dbReference>
<dbReference type="SUPFAM" id="SSF52374">
    <property type="entry name" value="Nucleotidylyl transferase"/>
    <property type="match status" value="1"/>
</dbReference>
<dbReference type="EMBL" id="CAFBMR010000086">
    <property type="protein sequence ID" value="CAB4924310.1"/>
    <property type="molecule type" value="Genomic_DNA"/>
</dbReference>
<evidence type="ECO:0000256" key="6">
    <source>
        <dbReference type="ARBA" id="ARBA00022840"/>
    </source>
</evidence>
<feature type="domain" description="Cytidyltransferase-like" evidence="8">
    <location>
        <begin position="7"/>
        <end position="165"/>
    </location>
</feature>
<dbReference type="GO" id="GO:0009435">
    <property type="term" value="P:NAD+ biosynthetic process"/>
    <property type="evidence" value="ECO:0007669"/>
    <property type="project" value="UniProtKB-UniPathway"/>
</dbReference>
<accession>A0A6J7I0R6</accession>
<reference evidence="9" key="1">
    <citation type="submission" date="2020-05" db="EMBL/GenBank/DDBJ databases">
        <authorList>
            <person name="Chiriac C."/>
            <person name="Salcher M."/>
            <person name="Ghai R."/>
            <person name="Kavagutti S V."/>
        </authorList>
    </citation>
    <scope>NUCLEOTIDE SEQUENCE</scope>
</reference>
<dbReference type="HAMAP" id="MF_00244">
    <property type="entry name" value="NaMN_adenylyltr"/>
    <property type="match status" value="1"/>
</dbReference>
<dbReference type="Pfam" id="PF01467">
    <property type="entry name" value="CTP_transf_like"/>
    <property type="match status" value="1"/>
</dbReference>
<keyword evidence="2" id="KW-0662">Pyridine nucleotide biosynthesis</keyword>
<evidence type="ECO:0000256" key="7">
    <source>
        <dbReference type="ARBA" id="ARBA00023027"/>
    </source>
</evidence>
<proteinExistence type="inferred from homology"/>
<dbReference type="CDD" id="cd02165">
    <property type="entry name" value="NMNAT"/>
    <property type="match status" value="1"/>
</dbReference>
<sequence>MKVAVGILGGTFDPIHRGHLEAAASVAEQLGLSTILLVPTGDPWQKTAHASREDRLAMTSLAAAEAEVFAVSRVDIDRPGPTYTLDTLRDLREQYPEADLFFIVGADALAGLPSWRSPELLAEMATFVGVTRPGERFIDPDIAGLHVVRVDVPAVDVSSTQIRSRVADGEPIDGLVPDVVADYISSHRLYRESE</sequence>
<dbReference type="GO" id="GO:0005524">
    <property type="term" value="F:ATP binding"/>
    <property type="evidence" value="ECO:0007669"/>
    <property type="project" value="UniProtKB-KW"/>
</dbReference>
<dbReference type="InterPro" id="IPR014729">
    <property type="entry name" value="Rossmann-like_a/b/a_fold"/>
</dbReference>
<name>A0A6J7I0R6_9ZZZZ</name>
<dbReference type="AlphaFoldDB" id="A0A6J7I0R6"/>
<evidence type="ECO:0000259" key="8">
    <source>
        <dbReference type="Pfam" id="PF01467"/>
    </source>
</evidence>
<evidence type="ECO:0000256" key="3">
    <source>
        <dbReference type="ARBA" id="ARBA00022679"/>
    </source>
</evidence>
<dbReference type="GO" id="GO:0070566">
    <property type="term" value="F:adenylyltransferase activity"/>
    <property type="evidence" value="ECO:0007669"/>
    <property type="project" value="UniProtKB-ARBA"/>
</dbReference>
<evidence type="ECO:0000256" key="2">
    <source>
        <dbReference type="ARBA" id="ARBA00022642"/>
    </source>
</evidence>
<keyword evidence="5" id="KW-0547">Nucleotide-binding</keyword>
<dbReference type="NCBIfam" id="NF000840">
    <property type="entry name" value="PRK00071.1-3"/>
    <property type="match status" value="1"/>
</dbReference>
<comment type="pathway">
    <text evidence="1">Cofactor biosynthesis; NAD(+) biosynthesis.</text>
</comment>
<evidence type="ECO:0000256" key="4">
    <source>
        <dbReference type="ARBA" id="ARBA00022695"/>
    </source>
</evidence>
<dbReference type="InterPro" id="IPR005248">
    <property type="entry name" value="NadD/NMNAT"/>
</dbReference>
<organism evidence="9">
    <name type="scientific">freshwater metagenome</name>
    <dbReference type="NCBI Taxonomy" id="449393"/>
    <lineage>
        <taxon>unclassified sequences</taxon>
        <taxon>metagenomes</taxon>
        <taxon>ecological metagenomes</taxon>
    </lineage>
</organism>
<dbReference type="PANTHER" id="PTHR39321:SF3">
    <property type="entry name" value="PHOSPHOPANTETHEINE ADENYLYLTRANSFERASE"/>
    <property type="match status" value="1"/>
</dbReference>
<gene>
    <name evidence="9" type="ORF">UFOPK3610_01591</name>
</gene>
<dbReference type="NCBIfam" id="TIGR00125">
    <property type="entry name" value="cyt_tran_rel"/>
    <property type="match status" value="1"/>
</dbReference>
<dbReference type="Gene3D" id="3.40.50.620">
    <property type="entry name" value="HUPs"/>
    <property type="match status" value="1"/>
</dbReference>